<accession>A0ABU4FTA9</accession>
<feature type="region of interest" description="Disordered" evidence="1">
    <location>
        <begin position="1"/>
        <end position="29"/>
    </location>
</feature>
<dbReference type="EMBL" id="JAWMAJ010000295">
    <property type="protein sequence ID" value="MDV7223245.1"/>
    <property type="molecule type" value="Genomic_DNA"/>
</dbReference>
<evidence type="ECO:0000256" key="1">
    <source>
        <dbReference type="SAM" id="MobiDB-lite"/>
    </source>
</evidence>
<reference evidence="2 3" key="1">
    <citation type="submission" date="2023-10" db="EMBL/GenBank/DDBJ databases">
        <title>Characterization of rhizosphere-enriched actinobacteria from wheat plants lab-grown on chernevaya soil.</title>
        <authorList>
            <person name="Tikhonova E.N."/>
            <person name="Konopkin A."/>
            <person name="Kravchenko I.K."/>
        </authorList>
    </citation>
    <scope>NUCLEOTIDE SEQUENCE [LARGE SCALE GENOMIC DNA]</scope>
    <source>
        <strain evidence="2 3">RR29</strain>
    </source>
</reference>
<evidence type="ECO:0000313" key="3">
    <source>
        <dbReference type="Proteomes" id="UP001187346"/>
    </source>
</evidence>
<feature type="region of interest" description="Disordered" evidence="1">
    <location>
        <begin position="45"/>
        <end position="73"/>
    </location>
</feature>
<feature type="non-terminal residue" evidence="2">
    <location>
        <position position="73"/>
    </location>
</feature>
<keyword evidence="3" id="KW-1185">Reference proteome</keyword>
<evidence type="ECO:0000313" key="2">
    <source>
        <dbReference type="EMBL" id="MDV7223245.1"/>
    </source>
</evidence>
<name>A0ABU4FTA9_9ACTN</name>
<organism evidence="2 3">
    <name type="scientific">Streptomyces prunicolor</name>
    <dbReference type="NCBI Taxonomy" id="67348"/>
    <lineage>
        <taxon>Bacteria</taxon>
        <taxon>Bacillati</taxon>
        <taxon>Actinomycetota</taxon>
        <taxon>Actinomycetes</taxon>
        <taxon>Kitasatosporales</taxon>
        <taxon>Streptomycetaceae</taxon>
        <taxon>Streptomyces</taxon>
    </lineage>
</organism>
<dbReference type="RefSeq" id="WP_317775783.1">
    <property type="nucleotide sequence ID" value="NZ_JAWMAJ010000295.1"/>
</dbReference>
<sequence length="73" mass="7615">MTAPVRPAWERPGGYRGPASSAQATGTRPVVAVREERGAETFDQIEDCDGGGRAAAGPDVARVGRHGPDRKSV</sequence>
<dbReference type="Proteomes" id="UP001187346">
    <property type="component" value="Unassembled WGS sequence"/>
</dbReference>
<comment type="caution">
    <text evidence="2">The sequence shown here is derived from an EMBL/GenBank/DDBJ whole genome shotgun (WGS) entry which is preliminary data.</text>
</comment>
<gene>
    <name evidence="2" type="ORF">R5A26_45740</name>
</gene>
<proteinExistence type="predicted"/>
<protein>
    <submittedName>
        <fullName evidence="2">Uncharacterized protein</fullName>
    </submittedName>
</protein>